<keyword evidence="5" id="KW-0325">Glycoprotein</keyword>
<keyword evidence="9" id="KW-1185">Reference proteome</keyword>
<dbReference type="InterPro" id="IPR035976">
    <property type="entry name" value="Sushi/SCR/CCP_sf"/>
</dbReference>
<keyword evidence="3" id="KW-0677">Repeat</keyword>
<evidence type="ECO:0000256" key="4">
    <source>
        <dbReference type="ARBA" id="ARBA00023157"/>
    </source>
</evidence>
<dbReference type="PANTHER" id="PTHR46393:SF7">
    <property type="entry name" value="COMPLEMENT C2"/>
    <property type="match status" value="1"/>
</dbReference>
<evidence type="ECO:0000256" key="3">
    <source>
        <dbReference type="ARBA" id="ARBA00022737"/>
    </source>
</evidence>
<keyword evidence="4" id="KW-1015">Disulfide bond</keyword>
<gene>
    <name evidence="8" type="ORF">Y1Q_0020607</name>
</gene>
<organism evidence="8 9">
    <name type="scientific">Alligator mississippiensis</name>
    <name type="common">American alligator</name>
    <dbReference type="NCBI Taxonomy" id="8496"/>
    <lineage>
        <taxon>Eukaryota</taxon>
        <taxon>Metazoa</taxon>
        <taxon>Chordata</taxon>
        <taxon>Craniata</taxon>
        <taxon>Vertebrata</taxon>
        <taxon>Euteleostomi</taxon>
        <taxon>Archelosauria</taxon>
        <taxon>Archosauria</taxon>
        <taxon>Crocodylia</taxon>
        <taxon>Alligatoridae</taxon>
        <taxon>Alligatorinae</taxon>
        <taxon>Alligator</taxon>
    </lineage>
</organism>
<evidence type="ECO:0000256" key="5">
    <source>
        <dbReference type="ARBA" id="ARBA00023180"/>
    </source>
</evidence>
<dbReference type="InterPro" id="IPR000436">
    <property type="entry name" value="Sushi_SCR_CCP_dom"/>
</dbReference>
<sequence>MSKYCSCAPPPRFSFAELVTSLDSYRIGTEVTYRCRPGFIRVGGKSPVITCQDNSTWSQHSEFCVAKQCPAPDIPNGRPIVTDLRLGARVNFTCSAGYVKSPVLTHQLSVGL</sequence>
<dbReference type="Gene3D" id="2.10.70.10">
    <property type="entry name" value="Complement Module, domain 1"/>
    <property type="match status" value="2"/>
</dbReference>
<keyword evidence="1 6" id="KW-0768">Sushi</keyword>
<protein>
    <recommendedName>
        <fullName evidence="7">Sushi domain-containing protein</fullName>
    </recommendedName>
</protein>
<dbReference type="PROSITE" id="PS50923">
    <property type="entry name" value="SUSHI"/>
    <property type="match status" value="1"/>
</dbReference>
<evidence type="ECO:0000259" key="7">
    <source>
        <dbReference type="PROSITE" id="PS50923"/>
    </source>
</evidence>
<dbReference type="CDD" id="cd00033">
    <property type="entry name" value="CCP"/>
    <property type="match status" value="1"/>
</dbReference>
<dbReference type="Pfam" id="PF00084">
    <property type="entry name" value="Sushi"/>
    <property type="match status" value="2"/>
</dbReference>
<comment type="caution">
    <text evidence="6">Lacks conserved residue(s) required for the propagation of feature annotation.</text>
</comment>
<evidence type="ECO:0000313" key="8">
    <source>
        <dbReference type="EMBL" id="KYO30861.1"/>
    </source>
</evidence>
<proteinExistence type="predicted"/>
<dbReference type="EMBL" id="AKHW03004147">
    <property type="protein sequence ID" value="KYO30861.1"/>
    <property type="molecule type" value="Genomic_DNA"/>
</dbReference>
<evidence type="ECO:0000256" key="2">
    <source>
        <dbReference type="ARBA" id="ARBA00022729"/>
    </source>
</evidence>
<dbReference type="SUPFAM" id="SSF57535">
    <property type="entry name" value="Complement control module/SCR domain"/>
    <property type="match status" value="2"/>
</dbReference>
<dbReference type="SMART" id="SM00032">
    <property type="entry name" value="CCP"/>
    <property type="match status" value="1"/>
</dbReference>
<feature type="domain" description="Sushi" evidence="7">
    <location>
        <begin position="5"/>
        <end position="66"/>
    </location>
</feature>
<evidence type="ECO:0000256" key="1">
    <source>
        <dbReference type="ARBA" id="ARBA00022659"/>
    </source>
</evidence>
<evidence type="ECO:0000256" key="6">
    <source>
        <dbReference type="PROSITE-ProRule" id="PRU00302"/>
    </source>
</evidence>
<name>A0A151N233_ALLMI</name>
<comment type="caution">
    <text evidence="8">The sequence shown here is derived from an EMBL/GenBank/DDBJ whole genome shotgun (WGS) entry which is preliminary data.</text>
</comment>
<accession>A0A151N233</accession>
<reference evidence="8 9" key="1">
    <citation type="journal article" date="2012" name="Genome Biol.">
        <title>Sequencing three crocodilian genomes to illuminate the evolution of archosaurs and amniotes.</title>
        <authorList>
            <person name="St John J.A."/>
            <person name="Braun E.L."/>
            <person name="Isberg S.R."/>
            <person name="Miles L.G."/>
            <person name="Chong A.Y."/>
            <person name="Gongora J."/>
            <person name="Dalzell P."/>
            <person name="Moran C."/>
            <person name="Bed'hom B."/>
            <person name="Abzhanov A."/>
            <person name="Burgess S.C."/>
            <person name="Cooksey A.M."/>
            <person name="Castoe T.A."/>
            <person name="Crawford N.G."/>
            <person name="Densmore L.D."/>
            <person name="Drew J.C."/>
            <person name="Edwards S.V."/>
            <person name="Faircloth B.C."/>
            <person name="Fujita M.K."/>
            <person name="Greenwold M.J."/>
            <person name="Hoffmann F.G."/>
            <person name="Howard J.M."/>
            <person name="Iguchi T."/>
            <person name="Janes D.E."/>
            <person name="Khan S.Y."/>
            <person name="Kohno S."/>
            <person name="de Koning A.J."/>
            <person name="Lance S.L."/>
            <person name="McCarthy F.M."/>
            <person name="McCormack J.E."/>
            <person name="Merchant M.E."/>
            <person name="Peterson D.G."/>
            <person name="Pollock D.D."/>
            <person name="Pourmand N."/>
            <person name="Raney B.J."/>
            <person name="Roessler K.A."/>
            <person name="Sanford J.R."/>
            <person name="Sawyer R.H."/>
            <person name="Schmidt C.J."/>
            <person name="Triplett E.W."/>
            <person name="Tuberville T.D."/>
            <person name="Venegas-Anaya M."/>
            <person name="Howard J.T."/>
            <person name="Jarvis E.D."/>
            <person name="Guillette L.J.Jr."/>
            <person name="Glenn T.C."/>
            <person name="Green R.E."/>
            <person name="Ray D.A."/>
        </authorList>
    </citation>
    <scope>NUCLEOTIDE SEQUENCE [LARGE SCALE GENOMIC DNA]</scope>
    <source>
        <strain evidence="8">KSC_2009_1</strain>
    </source>
</reference>
<dbReference type="AlphaFoldDB" id="A0A151N233"/>
<keyword evidence="2" id="KW-0732">Signal</keyword>
<dbReference type="PANTHER" id="PTHR46393">
    <property type="entry name" value="SUSHI DOMAIN-CONTAINING PROTEIN"/>
    <property type="match status" value="1"/>
</dbReference>
<evidence type="ECO:0000313" key="9">
    <source>
        <dbReference type="Proteomes" id="UP000050525"/>
    </source>
</evidence>
<dbReference type="Proteomes" id="UP000050525">
    <property type="component" value="Unassembled WGS sequence"/>
</dbReference>